<gene>
    <name evidence="1" type="ORF">HELGO_WM36887</name>
</gene>
<reference evidence="1" key="1">
    <citation type="submission" date="2020-01" db="EMBL/GenBank/DDBJ databases">
        <authorList>
            <person name="Meier V. D."/>
            <person name="Meier V D."/>
        </authorList>
    </citation>
    <scope>NUCLEOTIDE SEQUENCE</scope>
    <source>
        <strain evidence="1">HLG_WM_MAG_10</strain>
    </source>
</reference>
<evidence type="ECO:0000313" key="1">
    <source>
        <dbReference type="EMBL" id="CAA6810239.1"/>
    </source>
</evidence>
<dbReference type="InterPro" id="IPR025345">
    <property type="entry name" value="DUF4249"/>
</dbReference>
<dbReference type="PROSITE" id="PS51257">
    <property type="entry name" value="PROKAR_LIPOPROTEIN"/>
    <property type="match status" value="1"/>
</dbReference>
<sequence length="270" mass="29336">MKFNIIIRLLALYLLTTSCEKIIDVDLNEANPVPVFEAILEGDSTCRVSASYTSSYYDNSSSPPITNATMTLTDQLGNSETLNHEGEGVYRGSSIIGAIGNTYTLDINLDGALYSANSTMPPRTSIDSCSVQDRGSFFGGGVPGPPKYFVYVNYTDPANLTNFYAVQTTYYDSVEVSYTTDYRIADDELSNGISTRTFTTFTSFESGDTLKIELASIDKPTHLYFKTLEDAISGAGFASAAPANPTTNFSEGALGYFSAWSKDEIEFIVP</sequence>
<dbReference type="Pfam" id="PF14054">
    <property type="entry name" value="DUF4249"/>
    <property type="match status" value="1"/>
</dbReference>
<organism evidence="1">
    <name type="scientific">uncultured Aureispira sp</name>
    <dbReference type="NCBI Taxonomy" id="1331704"/>
    <lineage>
        <taxon>Bacteria</taxon>
        <taxon>Pseudomonadati</taxon>
        <taxon>Bacteroidota</taxon>
        <taxon>Saprospiria</taxon>
        <taxon>Saprospirales</taxon>
        <taxon>Saprospiraceae</taxon>
        <taxon>Aureispira</taxon>
        <taxon>environmental samples</taxon>
    </lineage>
</organism>
<proteinExistence type="predicted"/>
<evidence type="ECO:0008006" key="2">
    <source>
        <dbReference type="Google" id="ProtNLM"/>
    </source>
</evidence>
<name>A0A6S6SP42_9BACT</name>
<accession>A0A6S6SP42</accession>
<dbReference type="AlphaFoldDB" id="A0A6S6SP42"/>
<dbReference type="EMBL" id="CACVAQ010000162">
    <property type="protein sequence ID" value="CAA6810239.1"/>
    <property type="molecule type" value="Genomic_DNA"/>
</dbReference>
<protein>
    <recommendedName>
        <fullName evidence="2">DUF4249 domain-containing protein</fullName>
    </recommendedName>
</protein>